<feature type="region of interest" description="Disordered" evidence="1">
    <location>
        <begin position="1"/>
        <end position="54"/>
    </location>
</feature>
<reference evidence="2" key="2">
    <citation type="journal article" date="2015" name="Data Brief">
        <title>Shoot transcriptome of the giant reed, Arundo donax.</title>
        <authorList>
            <person name="Barrero R.A."/>
            <person name="Guerrero F.D."/>
            <person name="Moolhuijzen P."/>
            <person name="Goolsby J.A."/>
            <person name="Tidwell J."/>
            <person name="Bellgard S.E."/>
            <person name="Bellgard M.I."/>
        </authorList>
    </citation>
    <scope>NUCLEOTIDE SEQUENCE</scope>
    <source>
        <tissue evidence="2">Shoot tissue taken approximately 20 cm above the soil surface</tissue>
    </source>
</reference>
<feature type="compositionally biased region" description="Basic residues" evidence="1">
    <location>
        <begin position="1"/>
        <end position="22"/>
    </location>
</feature>
<sequence length="91" mass="10227">MQRQRRHHLRRRSSSGRRRCPRPRTPTPLVEAARRRWGGGARGGRAADRSPSPSLPLLGAPALWLSEEEAKWLRTVVALPLIASSSLWRGT</sequence>
<evidence type="ECO:0000256" key="1">
    <source>
        <dbReference type="SAM" id="MobiDB-lite"/>
    </source>
</evidence>
<reference evidence="2" key="1">
    <citation type="submission" date="2014-09" db="EMBL/GenBank/DDBJ databases">
        <authorList>
            <person name="Magalhaes I.L.F."/>
            <person name="Oliveira U."/>
            <person name="Santos F.R."/>
            <person name="Vidigal T.H.D.A."/>
            <person name="Brescovit A.D."/>
            <person name="Santos A.J."/>
        </authorList>
    </citation>
    <scope>NUCLEOTIDE SEQUENCE</scope>
    <source>
        <tissue evidence="2">Shoot tissue taken approximately 20 cm above the soil surface</tissue>
    </source>
</reference>
<dbReference type="AlphaFoldDB" id="A0A0A9F7J2"/>
<dbReference type="EMBL" id="GBRH01193663">
    <property type="protein sequence ID" value="JAE04233.1"/>
    <property type="molecule type" value="Transcribed_RNA"/>
</dbReference>
<proteinExistence type="predicted"/>
<accession>A0A0A9F7J2</accession>
<protein>
    <submittedName>
        <fullName evidence="2">Uncharacterized protein</fullName>
    </submittedName>
</protein>
<evidence type="ECO:0000313" key="2">
    <source>
        <dbReference type="EMBL" id="JAE04233.1"/>
    </source>
</evidence>
<name>A0A0A9F7J2_ARUDO</name>
<organism evidence="2">
    <name type="scientific">Arundo donax</name>
    <name type="common">Giant reed</name>
    <name type="synonym">Donax arundinaceus</name>
    <dbReference type="NCBI Taxonomy" id="35708"/>
    <lineage>
        <taxon>Eukaryota</taxon>
        <taxon>Viridiplantae</taxon>
        <taxon>Streptophyta</taxon>
        <taxon>Embryophyta</taxon>
        <taxon>Tracheophyta</taxon>
        <taxon>Spermatophyta</taxon>
        <taxon>Magnoliopsida</taxon>
        <taxon>Liliopsida</taxon>
        <taxon>Poales</taxon>
        <taxon>Poaceae</taxon>
        <taxon>PACMAD clade</taxon>
        <taxon>Arundinoideae</taxon>
        <taxon>Arundineae</taxon>
        <taxon>Arundo</taxon>
    </lineage>
</organism>